<reference evidence="3" key="1">
    <citation type="journal article" date="2019" name="Int. J. Syst. Evol. Microbiol.">
        <title>The Global Catalogue of Microorganisms (GCM) 10K type strain sequencing project: providing services to taxonomists for standard genome sequencing and annotation.</title>
        <authorList>
            <consortium name="The Broad Institute Genomics Platform"/>
            <consortium name="The Broad Institute Genome Sequencing Center for Infectious Disease"/>
            <person name="Wu L."/>
            <person name="Ma J."/>
        </authorList>
    </citation>
    <scope>NUCLEOTIDE SEQUENCE [LARGE SCALE GENOMIC DNA]</scope>
    <source>
        <strain evidence="3">JCM 14718</strain>
    </source>
</reference>
<gene>
    <name evidence="2" type="ORF">GCM10009765_30460</name>
</gene>
<dbReference type="SUPFAM" id="SSF54427">
    <property type="entry name" value="NTF2-like"/>
    <property type="match status" value="1"/>
</dbReference>
<dbReference type="InterPro" id="IPR032710">
    <property type="entry name" value="NTF2-like_dom_sf"/>
</dbReference>
<feature type="domain" description="DUF4440" evidence="1">
    <location>
        <begin position="10"/>
        <end position="119"/>
    </location>
</feature>
<dbReference type="NCBIfam" id="TIGR02246">
    <property type="entry name" value="SgcJ/EcaC family oxidoreductase"/>
    <property type="match status" value="1"/>
</dbReference>
<organism evidence="2 3">
    <name type="scientific">Fodinicola feengrottensis</name>
    <dbReference type="NCBI Taxonomy" id="435914"/>
    <lineage>
        <taxon>Bacteria</taxon>
        <taxon>Bacillati</taxon>
        <taxon>Actinomycetota</taxon>
        <taxon>Actinomycetes</taxon>
        <taxon>Mycobacteriales</taxon>
        <taxon>Fodinicola</taxon>
    </lineage>
</organism>
<proteinExistence type="predicted"/>
<sequence>MSAETDTSQIQDLLRQLTAAWNKGDATAYAALFAENADYISWLGTRDSGRAAIEASHSFLFNGPLKGVKMPSDGADASLDIRYLTPDVALVIADGGKPDHAPVTSVVTLTAVRANTGWRFAFFQNTRKTAVPAT</sequence>
<dbReference type="InterPro" id="IPR027843">
    <property type="entry name" value="DUF4440"/>
</dbReference>
<keyword evidence="3" id="KW-1185">Reference proteome</keyword>
<dbReference type="RefSeq" id="WP_344310834.1">
    <property type="nucleotide sequence ID" value="NZ_BAAANY010000009.1"/>
</dbReference>
<dbReference type="EMBL" id="BAAANY010000009">
    <property type="protein sequence ID" value="GAA1679145.1"/>
    <property type="molecule type" value="Genomic_DNA"/>
</dbReference>
<protein>
    <recommendedName>
        <fullName evidence="1">DUF4440 domain-containing protein</fullName>
    </recommendedName>
</protein>
<dbReference type="Gene3D" id="3.10.450.50">
    <property type="match status" value="1"/>
</dbReference>
<evidence type="ECO:0000313" key="2">
    <source>
        <dbReference type="EMBL" id="GAA1679145.1"/>
    </source>
</evidence>
<name>A0ABP4SY51_9ACTN</name>
<accession>A0ABP4SY51</accession>
<comment type="caution">
    <text evidence="2">The sequence shown here is derived from an EMBL/GenBank/DDBJ whole genome shotgun (WGS) entry which is preliminary data.</text>
</comment>
<dbReference type="Pfam" id="PF14534">
    <property type="entry name" value="DUF4440"/>
    <property type="match status" value="1"/>
</dbReference>
<dbReference type="Proteomes" id="UP001500618">
    <property type="component" value="Unassembled WGS sequence"/>
</dbReference>
<evidence type="ECO:0000259" key="1">
    <source>
        <dbReference type="Pfam" id="PF14534"/>
    </source>
</evidence>
<dbReference type="InterPro" id="IPR011944">
    <property type="entry name" value="Steroid_delta5-4_isomerase"/>
</dbReference>
<evidence type="ECO:0000313" key="3">
    <source>
        <dbReference type="Proteomes" id="UP001500618"/>
    </source>
</evidence>